<dbReference type="EMBL" id="SULI01000003">
    <property type="protein sequence ID" value="TKZ21899.1"/>
    <property type="molecule type" value="Genomic_DNA"/>
</dbReference>
<comment type="similarity">
    <text evidence="1">Belongs to the aspartate/glutamate racemases family.</text>
</comment>
<dbReference type="SUPFAM" id="SSF53681">
    <property type="entry name" value="Aspartate/glutamate racemase"/>
    <property type="match status" value="2"/>
</dbReference>
<gene>
    <name evidence="3" type="ORF">FAP39_04680</name>
</gene>
<dbReference type="Gene3D" id="3.40.50.1860">
    <property type="match status" value="2"/>
</dbReference>
<dbReference type="AlphaFoldDB" id="A0A4U7N7K6"/>
<comment type="caution">
    <text evidence="3">The sequence shown here is derived from an EMBL/GenBank/DDBJ whole genome shotgun (WGS) entry which is preliminary data.</text>
</comment>
<dbReference type="InterPro" id="IPR001920">
    <property type="entry name" value="Asp/Glu_race"/>
</dbReference>
<dbReference type="GO" id="GO:0047661">
    <property type="term" value="F:amino-acid racemase activity"/>
    <property type="evidence" value="ECO:0007669"/>
    <property type="project" value="InterPro"/>
</dbReference>
<reference evidence="3 4" key="1">
    <citation type="submission" date="2019-04" db="EMBL/GenBank/DDBJ databases">
        <title>Genome sequence of Pelagicola litoralis CL-ES2.</title>
        <authorList>
            <person name="Cao J."/>
        </authorList>
    </citation>
    <scope>NUCLEOTIDE SEQUENCE [LARGE SCALE GENOMIC DNA]</scope>
    <source>
        <strain evidence="3 4">CL-ES2</strain>
    </source>
</reference>
<evidence type="ECO:0000256" key="1">
    <source>
        <dbReference type="ARBA" id="ARBA00007847"/>
    </source>
</evidence>
<dbReference type="Proteomes" id="UP000306575">
    <property type="component" value="Unassembled WGS sequence"/>
</dbReference>
<dbReference type="PANTHER" id="PTHR21198:SF7">
    <property type="entry name" value="ASPARTATE-GLUTAMATE RACEMASE FAMILY"/>
    <property type="match status" value="1"/>
</dbReference>
<keyword evidence="2" id="KW-0413">Isomerase</keyword>
<dbReference type="InterPro" id="IPR033134">
    <property type="entry name" value="Asp/Glu_racemase_AS_2"/>
</dbReference>
<evidence type="ECO:0000313" key="3">
    <source>
        <dbReference type="EMBL" id="TKZ21899.1"/>
    </source>
</evidence>
<proteinExistence type="inferred from homology"/>
<dbReference type="InterPro" id="IPR015942">
    <property type="entry name" value="Asp/Glu/hydantoin_racemase"/>
</dbReference>
<dbReference type="RefSeq" id="WP_138015223.1">
    <property type="nucleotide sequence ID" value="NZ_SULI01000003.1"/>
</dbReference>
<dbReference type="NCBIfam" id="TIGR00035">
    <property type="entry name" value="asp_race"/>
    <property type="match status" value="1"/>
</dbReference>
<dbReference type="Pfam" id="PF01177">
    <property type="entry name" value="Asp_Glu_race"/>
    <property type="match status" value="1"/>
</dbReference>
<evidence type="ECO:0000256" key="2">
    <source>
        <dbReference type="ARBA" id="ARBA00023235"/>
    </source>
</evidence>
<organism evidence="3 4">
    <name type="scientific">Shimia litoralis</name>
    <dbReference type="NCBI Taxonomy" id="420403"/>
    <lineage>
        <taxon>Bacteria</taxon>
        <taxon>Pseudomonadati</taxon>
        <taxon>Pseudomonadota</taxon>
        <taxon>Alphaproteobacteria</taxon>
        <taxon>Rhodobacterales</taxon>
        <taxon>Roseobacteraceae</taxon>
    </lineage>
</organism>
<sequence>MRPVGILGGMGPEATILLMQKCMAAIEAKDDSDHVPLIVHQNPQVPSRIAALIHGDGGDPAPVLIQMAQDLEHAGAKALAMPCNTAHHYAHLVAQSSPLEVLNMVDLTAAHLAKCDVRKVGMLASPAVRRVGVFDAAFRRNGVTPVYLAQDDPVLALIQKLKRGAQDGQLAELERLARMLLAEQCDHLLIACTELSLLAEHLPKDVPWTDTLDCLVSEIVAFARDEL</sequence>
<dbReference type="PANTHER" id="PTHR21198">
    <property type="entry name" value="GLUTAMATE RACEMASE"/>
    <property type="match status" value="1"/>
</dbReference>
<dbReference type="OrthoDB" id="9803739at2"/>
<protein>
    <submittedName>
        <fullName evidence="3">Aspartate/glutamate racemase family protein</fullName>
    </submittedName>
</protein>
<name>A0A4U7N7K6_9RHOB</name>
<keyword evidence="4" id="KW-1185">Reference proteome</keyword>
<accession>A0A4U7N7K6</accession>
<evidence type="ECO:0000313" key="4">
    <source>
        <dbReference type="Proteomes" id="UP000306575"/>
    </source>
</evidence>
<dbReference type="InterPro" id="IPR004380">
    <property type="entry name" value="Asp_race"/>
</dbReference>
<dbReference type="PROSITE" id="PS00924">
    <property type="entry name" value="ASP_GLU_RACEMASE_2"/>
    <property type="match status" value="1"/>
</dbReference>